<dbReference type="OrthoDB" id="306855at2759"/>
<evidence type="ECO:0000313" key="2">
    <source>
        <dbReference type="EMBL" id="CAD8188110.1"/>
    </source>
</evidence>
<accession>A0A8S1WHL3</accession>
<protein>
    <recommendedName>
        <fullName evidence="4">Transmembrane protein</fullName>
    </recommendedName>
</protein>
<sequence>MLFLFIIVGFHFLLQDSKATACETKYVQSKITCHFKQTDCYILEGDEEDYYKLKSIDKNIIEKSFTISYKIEPIQVKIFKLFEQEISKKLICQFLKNQKYYISCTTFDTLNYGQNHHLQESIRIETNILSNENCDEIFQLNDGRIIIFCMTQSHLRQYSVGLDGDARLMLEYEVVDQIQDQCKKTLYNIKRKNQFITAFFQCSRWKIFLINNLHITIILETKMKDEYPSLKYFSKINDISICWLTAQTLYIFEGKHQLLVNYDSIYSQTFTLSKSEHQILKIILLKVCSNNILITYSNESNFQPFQKTEREIIINQTFEAGNIHFFSDYIFFQNETSLLIRIDYHLIQTYEILNTTLNFFEQDKLFYQIDLSNNLIQFYRYFPMSGFIEPKKKFIYIIFKLEVILPQQLDQCFRIQYGNKSNERIKHVEEIEIQRNCYLKQEVVLNFKRYNSYLQQEFSIQNNHNEVINLSIWNEAMEDVKCYQRVKSYEFKNKTQLKSKHHHYLVFQNDYLIYLHNCIQNKIEMIINTNEFEVFRFHEDYYLIDKKNQQLKVISFALNQISQIVLYDHIEITKAQQVQQQLFLYTKNNTSPIIISKVSFLYTTNYLSKVYVQPEQITYYQKLGGYTFFQYPNILAYEFQGDVLCFDISNLVIISIKIWIKNLYQIIAVQNETNSVLLYYTNLIELHQIYNYTLKEYQFSNPLKYSYANLKLVILTEQHSTFFLALFSQSDESITLMDIINTDDTYFEILEYTLFYLKNGQMKQYYMTGVDALINTNISFQKNIFEYYNFTLKPALKGNDDLNLKLKLINECYQLFCRKNSISLRLQKDQKLYLKIPEMFYGPINNLTIQSNQNIYLKNPFNYISQINKCYVDQFICIQEFHFESQNSISKTEYQFFVIILNNKTVFHLLQPPIDDLLNWIFWISDYNFIRLYSQDKSLQIGLLQCNLELNRNCKEIKTSTIGINPVTPLSFSIIKIQNLIRISNDAQQIYLYICNQNFTIINITDYNLDIKYIENSKDLFIGVSKFDEVEQSLRKLRIYQIHFNGYVEIFSDIITKKIENLLPFYNKLLNISLISCRQTENIIVANILVQHLYTFFTVKIQIDIQNGFFISFDLQKQIRNQLWDSNFIINYLDDDYLILNSISADATILFDLSEERLFYDYCYLQNNHIQITRVNTTHFIFRNNSTIHIGMIQNYEIDLREIDDKNFNFILNAQNQISEAQISIHVEVTSDGQDKSIILIQLINMIFILLQLRLGQSLNRQKKQTTLRIQQQNYII</sequence>
<proteinExistence type="predicted"/>
<keyword evidence="3" id="KW-1185">Reference proteome</keyword>
<feature type="signal peptide" evidence="1">
    <location>
        <begin position="1"/>
        <end position="19"/>
    </location>
</feature>
<evidence type="ECO:0000256" key="1">
    <source>
        <dbReference type="SAM" id="SignalP"/>
    </source>
</evidence>
<dbReference type="EMBL" id="CAJJDP010000091">
    <property type="protein sequence ID" value="CAD8188110.1"/>
    <property type="molecule type" value="Genomic_DNA"/>
</dbReference>
<keyword evidence="1" id="KW-0732">Signal</keyword>
<evidence type="ECO:0000313" key="3">
    <source>
        <dbReference type="Proteomes" id="UP000683925"/>
    </source>
</evidence>
<gene>
    <name evidence="2" type="ORF">POCTA_138.1.T0920031</name>
</gene>
<dbReference type="AlphaFoldDB" id="A0A8S1WHL3"/>
<reference evidence="2" key="1">
    <citation type="submission" date="2021-01" db="EMBL/GenBank/DDBJ databases">
        <authorList>
            <consortium name="Genoscope - CEA"/>
            <person name="William W."/>
        </authorList>
    </citation>
    <scope>NUCLEOTIDE SEQUENCE</scope>
</reference>
<organism evidence="2 3">
    <name type="scientific">Paramecium octaurelia</name>
    <dbReference type="NCBI Taxonomy" id="43137"/>
    <lineage>
        <taxon>Eukaryota</taxon>
        <taxon>Sar</taxon>
        <taxon>Alveolata</taxon>
        <taxon>Ciliophora</taxon>
        <taxon>Intramacronucleata</taxon>
        <taxon>Oligohymenophorea</taxon>
        <taxon>Peniculida</taxon>
        <taxon>Parameciidae</taxon>
        <taxon>Paramecium</taxon>
    </lineage>
</organism>
<dbReference type="Proteomes" id="UP000683925">
    <property type="component" value="Unassembled WGS sequence"/>
</dbReference>
<feature type="chain" id="PRO_5035910690" description="Transmembrane protein" evidence="1">
    <location>
        <begin position="20"/>
        <end position="1277"/>
    </location>
</feature>
<comment type="caution">
    <text evidence="2">The sequence shown here is derived from an EMBL/GenBank/DDBJ whole genome shotgun (WGS) entry which is preliminary data.</text>
</comment>
<name>A0A8S1WHL3_PAROT</name>
<dbReference type="OMA" id="KKIMYKS"/>
<evidence type="ECO:0008006" key="4">
    <source>
        <dbReference type="Google" id="ProtNLM"/>
    </source>
</evidence>